<dbReference type="InterPro" id="IPR035986">
    <property type="entry name" value="PKD_dom_sf"/>
</dbReference>
<evidence type="ECO:0000259" key="1">
    <source>
        <dbReference type="PROSITE" id="PS50093"/>
    </source>
</evidence>
<dbReference type="EMBL" id="MFKF01000074">
    <property type="protein sequence ID" value="OGG55515.1"/>
    <property type="molecule type" value="Genomic_DNA"/>
</dbReference>
<dbReference type="AlphaFoldDB" id="A0A1F6D2B9"/>
<proteinExistence type="predicted"/>
<organism evidence="2 3">
    <name type="scientific">Handelsmanbacteria sp. (strain RIFCSPLOWO2_12_FULL_64_10)</name>
    <dbReference type="NCBI Taxonomy" id="1817868"/>
    <lineage>
        <taxon>Bacteria</taxon>
        <taxon>Candidatus Handelsmaniibacteriota</taxon>
    </lineage>
</organism>
<dbReference type="PROSITE" id="PS50093">
    <property type="entry name" value="PKD"/>
    <property type="match status" value="1"/>
</dbReference>
<feature type="domain" description="PKD" evidence="1">
    <location>
        <begin position="128"/>
        <end position="189"/>
    </location>
</feature>
<dbReference type="Proteomes" id="UP000178606">
    <property type="component" value="Unassembled WGS sequence"/>
</dbReference>
<protein>
    <recommendedName>
        <fullName evidence="1">PKD domain-containing protein</fullName>
    </recommendedName>
</protein>
<dbReference type="CDD" id="cd00146">
    <property type="entry name" value="PKD"/>
    <property type="match status" value="1"/>
</dbReference>
<dbReference type="InterPro" id="IPR000601">
    <property type="entry name" value="PKD_dom"/>
</dbReference>
<dbReference type="InterPro" id="IPR013783">
    <property type="entry name" value="Ig-like_fold"/>
</dbReference>
<gene>
    <name evidence="2" type="ORF">A3F84_29715</name>
</gene>
<reference evidence="2 3" key="1">
    <citation type="journal article" date="2016" name="Nat. Commun.">
        <title>Thousands of microbial genomes shed light on interconnected biogeochemical processes in an aquifer system.</title>
        <authorList>
            <person name="Anantharaman K."/>
            <person name="Brown C.T."/>
            <person name="Hug L.A."/>
            <person name="Sharon I."/>
            <person name="Castelle C.J."/>
            <person name="Probst A.J."/>
            <person name="Thomas B.C."/>
            <person name="Singh A."/>
            <person name="Wilkins M.J."/>
            <person name="Karaoz U."/>
            <person name="Brodie E.L."/>
            <person name="Williams K.H."/>
            <person name="Hubbard S.S."/>
            <person name="Banfield J.F."/>
        </authorList>
    </citation>
    <scope>NUCLEOTIDE SEQUENCE [LARGE SCALE GENOMIC DNA]</scope>
    <source>
        <strain evidence="3">RIFCSPLOWO2_12_FULL_64_10</strain>
    </source>
</reference>
<evidence type="ECO:0000313" key="2">
    <source>
        <dbReference type="EMBL" id="OGG55515.1"/>
    </source>
</evidence>
<evidence type="ECO:0000313" key="3">
    <source>
        <dbReference type="Proteomes" id="UP000178606"/>
    </source>
</evidence>
<accession>A0A1F6D2B9</accession>
<name>A0A1F6D2B9_HANXR</name>
<dbReference type="Gene3D" id="2.60.40.10">
    <property type="entry name" value="Immunoglobulins"/>
    <property type="match status" value="1"/>
</dbReference>
<dbReference type="Pfam" id="PF00801">
    <property type="entry name" value="PKD"/>
    <property type="match status" value="1"/>
</dbReference>
<comment type="caution">
    <text evidence="2">The sequence shown here is derived from an EMBL/GenBank/DDBJ whole genome shotgun (WGS) entry which is preliminary data.</text>
</comment>
<sequence length="193" mass="21326">MNAISSRPTRTPLVRSVDLDIGESQEVELCDGKKATVRLLGVEETRDEVLSAVFAARVTVEVTDREGRVGYDFARMTILDRARLSEVADFHKWPLRLHAAYAPTLGIRPGDPVTFKVRAYNTTEGQETWDFGDGSPPVTVQSDGNVDYHAKPGYAVTVHRYTEPGDYLVRVERTDNQGIRAVARLHVQVGGGS</sequence>
<dbReference type="SUPFAM" id="SSF49299">
    <property type="entry name" value="PKD domain"/>
    <property type="match status" value="1"/>
</dbReference>